<dbReference type="SUPFAM" id="SSF53335">
    <property type="entry name" value="S-adenosyl-L-methionine-dependent methyltransferases"/>
    <property type="match status" value="1"/>
</dbReference>
<dbReference type="PANTHER" id="PTHR42912">
    <property type="entry name" value="METHYLTRANSFERASE"/>
    <property type="match status" value="1"/>
</dbReference>
<comment type="caution">
    <text evidence="2">The sequence shown here is derived from an EMBL/GenBank/DDBJ whole genome shotgun (WGS) entry which is preliminary data.</text>
</comment>
<organism evidence="2 3">
    <name type="scientific">Rubrivirga marina</name>
    <dbReference type="NCBI Taxonomy" id="1196024"/>
    <lineage>
        <taxon>Bacteria</taxon>
        <taxon>Pseudomonadati</taxon>
        <taxon>Rhodothermota</taxon>
        <taxon>Rhodothermia</taxon>
        <taxon>Rhodothermales</taxon>
        <taxon>Rubricoccaceae</taxon>
        <taxon>Rubrivirga</taxon>
    </lineage>
</organism>
<evidence type="ECO:0000259" key="1">
    <source>
        <dbReference type="Pfam" id="PF08241"/>
    </source>
</evidence>
<evidence type="ECO:0000313" key="2">
    <source>
        <dbReference type="EMBL" id="PAP75301.1"/>
    </source>
</evidence>
<reference evidence="2 3" key="1">
    <citation type="submission" date="2016-11" db="EMBL/GenBank/DDBJ databases">
        <title>Study of marine rhodopsin-containing bacteria.</title>
        <authorList>
            <person name="Yoshizawa S."/>
            <person name="Kumagai Y."/>
            <person name="Kogure K."/>
        </authorList>
    </citation>
    <scope>NUCLEOTIDE SEQUENCE [LARGE SCALE GENOMIC DNA]</scope>
    <source>
        <strain evidence="2 3">SAORIC-28</strain>
    </source>
</reference>
<dbReference type="Proteomes" id="UP000216339">
    <property type="component" value="Unassembled WGS sequence"/>
</dbReference>
<dbReference type="InterPro" id="IPR013216">
    <property type="entry name" value="Methyltransf_11"/>
</dbReference>
<proteinExistence type="predicted"/>
<dbReference type="InterPro" id="IPR029063">
    <property type="entry name" value="SAM-dependent_MTases_sf"/>
</dbReference>
<dbReference type="Pfam" id="PF08241">
    <property type="entry name" value="Methyltransf_11"/>
    <property type="match status" value="1"/>
</dbReference>
<protein>
    <recommendedName>
        <fullName evidence="1">Methyltransferase type 11 domain-containing protein</fullName>
    </recommendedName>
</protein>
<dbReference type="InterPro" id="IPR050508">
    <property type="entry name" value="Methyltransf_Superfamily"/>
</dbReference>
<dbReference type="EMBL" id="MQWD01000001">
    <property type="protein sequence ID" value="PAP75301.1"/>
    <property type="molecule type" value="Genomic_DNA"/>
</dbReference>
<dbReference type="Gene3D" id="3.40.50.150">
    <property type="entry name" value="Vaccinia Virus protein VP39"/>
    <property type="match status" value="1"/>
</dbReference>
<dbReference type="OrthoDB" id="1524727at2"/>
<feature type="domain" description="Methyltransferase type 11" evidence="1">
    <location>
        <begin position="53"/>
        <end position="144"/>
    </location>
</feature>
<dbReference type="AlphaFoldDB" id="A0A271IVL8"/>
<dbReference type="CDD" id="cd02440">
    <property type="entry name" value="AdoMet_MTases"/>
    <property type="match status" value="1"/>
</dbReference>
<accession>A0A271IVL8</accession>
<dbReference type="GO" id="GO:0008757">
    <property type="term" value="F:S-adenosylmethionine-dependent methyltransferase activity"/>
    <property type="evidence" value="ECO:0007669"/>
    <property type="project" value="InterPro"/>
</dbReference>
<evidence type="ECO:0000313" key="3">
    <source>
        <dbReference type="Proteomes" id="UP000216339"/>
    </source>
</evidence>
<keyword evidence="3" id="KW-1185">Reference proteome</keyword>
<name>A0A271IVL8_9BACT</name>
<sequence length="218" mass="23374">MPVPPPARRSTWDRIRYTLYAPVYDPVVRRLDVGRRRSLALADLRPGERVLIPGCGTGFDFEHLPAGVAVVAGDVAPGMVRAARARAEALRLDAEVGDLDAHRLDLPDGSFDVVLLHLLLAVVPDPDAAIREAARVLRPGGRVAVFDKFLPDGARPSLRRRAASAAARVVATDLTRQLGPLLEGAGLVLERREPVLFGGLFEAALARKPPSAPDPTDA</sequence>
<gene>
    <name evidence="2" type="ORF">BSZ37_02010</name>
</gene>
<dbReference type="RefSeq" id="WP_095508937.1">
    <property type="nucleotide sequence ID" value="NZ_MQWD01000001.1"/>
</dbReference>